<sequence>MSARSRAAARARALSLADRWVPPVGLVVLLEPLPRQTLAEPRRRRPSKFGRVFPSPPSAAVAPFVQPCAAVALVVITARGGHRRGRQAVADLVRLSVVAEDRRKTAVVVNPTVAAASSSTPSPSVDLPPPFWSPRRPTLIPEPELLPLRRLRVQLKSAPPSPVRRAGEDAPLPPSLSVRRVGQGRAAVAVFPPPLLRQVPRMLPPLGVGAGGEESAVGEEGRARTR</sequence>
<evidence type="ECO:0000256" key="1">
    <source>
        <dbReference type="SAM" id="MobiDB-lite"/>
    </source>
</evidence>
<evidence type="ECO:0000313" key="4">
    <source>
        <dbReference type="Proteomes" id="UP000000763"/>
    </source>
</evidence>
<reference evidence="4" key="4">
    <citation type="journal article" date="2008" name="Nucleic Acids Res.">
        <title>The rice annotation project database (RAP-DB): 2008 update.</title>
        <authorList>
            <consortium name="The rice annotation project (RAP)"/>
        </authorList>
    </citation>
    <scope>GENOME REANNOTATION</scope>
    <source>
        <strain evidence="4">cv. Nipponbare</strain>
    </source>
</reference>
<reference evidence="4" key="3">
    <citation type="journal article" date="2005" name="Nature">
        <title>The map-based sequence of the rice genome.</title>
        <authorList>
            <consortium name="International rice genome sequencing project (IRGSP)"/>
            <person name="Matsumoto T."/>
            <person name="Wu J."/>
            <person name="Kanamori H."/>
            <person name="Katayose Y."/>
            <person name="Fujisawa M."/>
            <person name="Namiki N."/>
            <person name="Mizuno H."/>
            <person name="Yamamoto K."/>
            <person name="Antonio B.A."/>
            <person name="Baba T."/>
            <person name="Sakata K."/>
            <person name="Nagamura Y."/>
            <person name="Aoki H."/>
            <person name="Arikawa K."/>
            <person name="Arita K."/>
            <person name="Bito T."/>
            <person name="Chiden Y."/>
            <person name="Fujitsuka N."/>
            <person name="Fukunaka R."/>
            <person name="Hamada M."/>
            <person name="Harada C."/>
            <person name="Hayashi A."/>
            <person name="Hijishita S."/>
            <person name="Honda M."/>
            <person name="Hosokawa S."/>
            <person name="Ichikawa Y."/>
            <person name="Idonuma A."/>
            <person name="Iijima M."/>
            <person name="Ikeda M."/>
            <person name="Ikeno M."/>
            <person name="Ito K."/>
            <person name="Ito S."/>
            <person name="Ito T."/>
            <person name="Ito Y."/>
            <person name="Ito Y."/>
            <person name="Iwabuchi A."/>
            <person name="Kamiya K."/>
            <person name="Karasawa W."/>
            <person name="Kurita K."/>
            <person name="Katagiri S."/>
            <person name="Kikuta A."/>
            <person name="Kobayashi H."/>
            <person name="Kobayashi N."/>
            <person name="Machita K."/>
            <person name="Maehara T."/>
            <person name="Masukawa M."/>
            <person name="Mizubayashi T."/>
            <person name="Mukai Y."/>
            <person name="Nagasaki H."/>
            <person name="Nagata Y."/>
            <person name="Naito S."/>
            <person name="Nakashima M."/>
            <person name="Nakama Y."/>
            <person name="Nakamichi Y."/>
            <person name="Nakamura M."/>
            <person name="Meguro A."/>
            <person name="Negishi M."/>
            <person name="Ohta I."/>
            <person name="Ohta T."/>
            <person name="Okamoto M."/>
            <person name="Ono N."/>
            <person name="Saji S."/>
            <person name="Sakaguchi M."/>
            <person name="Sakai K."/>
            <person name="Shibata M."/>
            <person name="Shimokawa T."/>
            <person name="Song J."/>
            <person name="Takazaki Y."/>
            <person name="Terasawa K."/>
            <person name="Tsugane M."/>
            <person name="Tsuji K."/>
            <person name="Ueda S."/>
            <person name="Waki K."/>
            <person name="Yamagata H."/>
            <person name="Yamamoto M."/>
            <person name="Yamamoto S."/>
            <person name="Yamane H."/>
            <person name="Yoshiki S."/>
            <person name="Yoshihara R."/>
            <person name="Yukawa K."/>
            <person name="Zhong H."/>
            <person name="Yano M."/>
            <person name="Yuan Q."/>
            <person name="Ouyang S."/>
            <person name="Liu J."/>
            <person name="Jones K.M."/>
            <person name="Gansberger K."/>
            <person name="Moffat K."/>
            <person name="Hill J."/>
            <person name="Bera J."/>
            <person name="Fadrosh D."/>
            <person name="Jin S."/>
            <person name="Johri S."/>
            <person name="Kim M."/>
            <person name="Overton L."/>
            <person name="Reardon M."/>
            <person name="Tsitrin T."/>
            <person name="Vuong H."/>
            <person name="Weaver B."/>
            <person name="Ciecko A."/>
            <person name="Tallon L."/>
            <person name="Jackson J."/>
            <person name="Pai G."/>
            <person name="Aken S.V."/>
            <person name="Utterback T."/>
            <person name="Reidmuller S."/>
            <person name="Feldblyum T."/>
            <person name="Hsiao J."/>
            <person name="Zismann V."/>
            <person name="Iobst S."/>
            <person name="de Vazeille A.R."/>
            <person name="Buell C.R."/>
            <person name="Ying K."/>
            <person name="Li Y."/>
            <person name="Lu T."/>
            <person name="Huang Y."/>
            <person name="Zhao Q."/>
            <person name="Feng Q."/>
            <person name="Zhang L."/>
            <person name="Zhu J."/>
            <person name="Weng Q."/>
            <person name="Mu J."/>
            <person name="Lu Y."/>
            <person name="Fan D."/>
            <person name="Liu Y."/>
            <person name="Guan J."/>
            <person name="Zhang Y."/>
            <person name="Yu S."/>
            <person name="Liu X."/>
            <person name="Zhang Y."/>
            <person name="Hong G."/>
            <person name="Han B."/>
            <person name="Choisne N."/>
            <person name="Demange N."/>
            <person name="Orjeda G."/>
            <person name="Samain S."/>
            <person name="Cattolico L."/>
            <person name="Pelletier E."/>
            <person name="Couloux A."/>
            <person name="Segurens B."/>
            <person name="Wincker P."/>
            <person name="D'Hont A."/>
            <person name="Scarpelli C."/>
            <person name="Weissenbach J."/>
            <person name="Salanoubat M."/>
            <person name="Quetier F."/>
            <person name="Yu Y."/>
            <person name="Kim H.R."/>
            <person name="Rambo T."/>
            <person name="Currie J."/>
            <person name="Collura K."/>
            <person name="Luo M."/>
            <person name="Yang T."/>
            <person name="Ammiraju J.S.S."/>
            <person name="Engler F."/>
            <person name="Soderlund C."/>
            <person name="Wing R.A."/>
            <person name="Palmer L.E."/>
            <person name="de la Bastide M."/>
            <person name="Spiegel L."/>
            <person name="Nascimento L."/>
            <person name="Zutavern T."/>
            <person name="O'Shaughnessy A."/>
            <person name="Dike S."/>
            <person name="Dedhia N."/>
            <person name="Preston R."/>
            <person name="Balija V."/>
            <person name="McCombie W.R."/>
            <person name="Chow T."/>
            <person name="Chen H."/>
            <person name="Chung M."/>
            <person name="Chen C."/>
            <person name="Shaw J."/>
            <person name="Wu H."/>
            <person name="Hsiao K."/>
            <person name="Chao Y."/>
            <person name="Chu M."/>
            <person name="Cheng C."/>
            <person name="Hour A."/>
            <person name="Lee P."/>
            <person name="Lin S."/>
            <person name="Lin Y."/>
            <person name="Liou J."/>
            <person name="Liu S."/>
            <person name="Hsing Y."/>
            <person name="Raghuvanshi S."/>
            <person name="Mohanty A."/>
            <person name="Bharti A.K."/>
            <person name="Gaur A."/>
            <person name="Gupta V."/>
            <person name="Kumar D."/>
            <person name="Ravi V."/>
            <person name="Vij S."/>
            <person name="Kapur A."/>
            <person name="Khurana P."/>
            <person name="Khurana P."/>
            <person name="Khurana J.P."/>
            <person name="Tyagi A.K."/>
            <person name="Gaikwad K."/>
            <person name="Singh A."/>
            <person name="Dalal V."/>
            <person name="Srivastava S."/>
            <person name="Dixit A."/>
            <person name="Pal A.K."/>
            <person name="Ghazi I.A."/>
            <person name="Yadav M."/>
            <person name="Pandit A."/>
            <person name="Bhargava A."/>
            <person name="Sureshbabu K."/>
            <person name="Batra K."/>
            <person name="Sharma T.R."/>
            <person name="Mohapatra T."/>
            <person name="Singh N.K."/>
            <person name="Messing J."/>
            <person name="Nelson A.B."/>
            <person name="Fuks G."/>
            <person name="Kavchok S."/>
            <person name="Keizer G."/>
            <person name="Linton E."/>
            <person name="Llaca V."/>
            <person name="Song R."/>
            <person name="Tanyolac B."/>
            <person name="Young S."/>
            <person name="Ho-Il K."/>
            <person name="Hahn J.H."/>
            <person name="Sangsakoo G."/>
            <person name="Vanavichit A."/>
            <person name="de Mattos Luiz.A.T."/>
            <person name="Zimmer P.D."/>
            <person name="Malone G."/>
            <person name="Dellagostin O."/>
            <person name="de Oliveira A.C."/>
            <person name="Bevan M."/>
            <person name="Bancroft I."/>
            <person name="Minx P."/>
            <person name="Cordum H."/>
            <person name="Wilson R."/>
            <person name="Cheng Z."/>
            <person name="Jin W."/>
            <person name="Jiang J."/>
            <person name="Leong S.A."/>
            <person name="Iwama H."/>
            <person name="Gojobori T."/>
            <person name="Itoh T."/>
            <person name="Niimura Y."/>
            <person name="Fujii Y."/>
            <person name="Habara T."/>
            <person name="Sakai H."/>
            <person name="Sato Y."/>
            <person name="Wilson G."/>
            <person name="Kumar K."/>
            <person name="McCouch S."/>
            <person name="Juretic N."/>
            <person name="Hoen D."/>
            <person name="Wright S."/>
            <person name="Bruskiewich R."/>
            <person name="Bureau T."/>
            <person name="Miyao A."/>
            <person name="Hirochika H."/>
            <person name="Nishikawa T."/>
            <person name="Kadowaki K."/>
            <person name="Sugiura M."/>
            <person name="Burr B."/>
            <person name="Sasaki T."/>
        </authorList>
    </citation>
    <scope>NUCLEOTIDE SEQUENCE [LARGE SCALE GENOMIC DNA]</scope>
    <source>
        <strain evidence="4">cv. Nipponbare</strain>
    </source>
</reference>
<evidence type="ECO:0000313" key="2">
    <source>
        <dbReference type="EMBL" id="BAD68340.1"/>
    </source>
</evidence>
<dbReference type="EMBL" id="AP003456">
    <property type="protein sequence ID" value="BAD68340.1"/>
    <property type="molecule type" value="Genomic_DNA"/>
</dbReference>
<feature type="region of interest" description="Disordered" evidence="1">
    <location>
        <begin position="205"/>
        <end position="226"/>
    </location>
</feature>
<gene>
    <name evidence="2" type="ORF">P0542E10.5</name>
    <name evidence="3" type="ORF">P0660D08.42</name>
</gene>
<dbReference type="AlphaFoldDB" id="Q5VQ81"/>
<accession>Q5VQ81</accession>
<reference evidence="3" key="2">
    <citation type="submission" date="2001-03" db="EMBL/GenBank/DDBJ databases">
        <title>Oryza sativa nipponbare(GA3) genomic DNA, chromosome 6, PAC clone:P0660D08.</title>
        <authorList>
            <person name="Sasaki T."/>
            <person name="Matsumoto T."/>
            <person name="Yamamoto K."/>
        </authorList>
    </citation>
    <scope>NUCLEOTIDE SEQUENCE</scope>
</reference>
<organism evidence="3 4">
    <name type="scientific">Oryza sativa subsp. japonica</name>
    <name type="common">Rice</name>
    <dbReference type="NCBI Taxonomy" id="39947"/>
    <lineage>
        <taxon>Eukaryota</taxon>
        <taxon>Viridiplantae</taxon>
        <taxon>Streptophyta</taxon>
        <taxon>Embryophyta</taxon>
        <taxon>Tracheophyta</taxon>
        <taxon>Spermatophyta</taxon>
        <taxon>Magnoliopsida</taxon>
        <taxon>Liliopsida</taxon>
        <taxon>Poales</taxon>
        <taxon>Poaceae</taxon>
        <taxon>BOP clade</taxon>
        <taxon>Oryzoideae</taxon>
        <taxon>Oryzeae</taxon>
        <taxon>Oryzinae</taxon>
        <taxon>Oryza</taxon>
        <taxon>Oryza sativa</taxon>
    </lineage>
</organism>
<proteinExistence type="predicted"/>
<evidence type="ECO:0000313" key="3">
    <source>
        <dbReference type="EMBL" id="BAD68394.1"/>
    </source>
</evidence>
<dbReference type="EMBL" id="AP003457">
    <property type="protein sequence ID" value="BAD68394.1"/>
    <property type="molecule type" value="Genomic_DNA"/>
</dbReference>
<reference evidence="2" key="1">
    <citation type="submission" date="2001-03" db="EMBL/GenBank/DDBJ databases">
        <title>Oryza sativa nipponbare(GA3) genomic DNA, chromosome 6, PAC clone:P0542E10.</title>
        <authorList>
            <person name="Sasaki T."/>
            <person name="Matsumoto T."/>
            <person name="Yamamoto K."/>
        </authorList>
    </citation>
    <scope>NUCLEOTIDE SEQUENCE</scope>
</reference>
<dbReference type="Proteomes" id="UP000000763">
    <property type="component" value="Chromosome 6"/>
</dbReference>
<protein>
    <submittedName>
        <fullName evidence="3">Root cap protein 1-like</fullName>
    </submittedName>
</protein>
<name>Q5VQ81_ORYSJ</name>